<keyword evidence="7" id="KW-0449">Lipoprotein</keyword>
<evidence type="ECO:0000259" key="9">
    <source>
        <dbReference type="Pfam" id="PF25198"/>
    </source>
</evidence>
<dbReference type="Proteomes" id="UP001597343">
    <property type="component" value="Unassembled WGS sequence"/>
</dbReference>
<organism evidence="10 11">
    <name type="scientific">Tumebacillus lipolyticus</name>
    <dbReference type="NCBI Taxonomy" id="1280370"/>
    <lineage>
        <taxon>Bacteria</taxon>
        <taxon>Bacillati</taxon>
        <taxon>Bacillota</taxon>
        <taxon>Bacilli</taxon>
        <taxon>Bacillales</taxon>
        <taxon>Alicyclobacillaceae</taxon>
        <taxon>Tumebacillus</taxon>
    </lineage>
</organism>
<dbReference type="EMBL" id="JBHUIO010000009">
    <property type="protein sequence ID" value="MFD2171289.1"/>
    <property type="molecule type" value="Genomic_DNA"/>
</dbReference>
<keyword evidence="4" id="KW-0732">Signal</keyword>
<dbReference type="InterPro" id="IPR038501">
    <property type="entry name" value="Spore_GerAC_C_sf"/>
</dbReference>
<protein>
    <submittedName>
        <fullName evidence="10">Ger(X)C family spore germination protein</fullName>
    </submittedName>
</protein>
<reference evidence="11" key="1">
    <citation type="journal article" date="2019" name="Int. J. Syst. Evol. Microbiol.">
        <title>The Global Catalogue of Microorganisms (GCM) 10K type strain sequencing project: providing services to taxonomists for standard genome sequencing and annotation.</title>
        <authorList>
            <consortium name="The Broad Institute Genomics Platform"/>
            <consortium name="The Broad Institute Genome Sequencing Center for Infectious Disease"/>
            <person name="Wu L."/>
            <person name="Ma J."/>
        </authorList>
    </citation>
    <scope>NUCLEOTIDE SEQUENCE [LARGE SCALE GENOMIC DNA]</scope>
    <source>
        <strain evidence="11">CGMCC 1.13574</strain>
    </source>
</reference>
<gene>
    <name evidence="10" type="ORF">ACFSOY_15070</name>
</gene>
<evidence type="ECO:0000256" key="7">
    <source>
        <dbReference type="ARBA" id="ARBA00023288"/>
    </source>
</evidence>
<dbReference type="PROSITE" id="PS51257">
    <property type="entry name" value="PROKAR_LIPOPROTEIN"/>
    <property type="match status" value="1"/>
</dbReference>
<dbReference type="Gene3D" id="6.20.190.10">
    <property type="entry name" value="Nutrient germinant receptor protein C, domain 1"/>
    <property type="match status" value="1"/>
</dbReference>
<evidence type="ECO:0000256" key="4">
    <source>
        <dbReference type="ARBA" id="ARBA00022729"/>
    </source>
</evidence>
<dbReference type="PANTHER" id="PTHR35789">
    <property type="entry name" value="SPORE GERMINATION PROTEIN B3"/>
    <property type="match status" value="1"/>
</dbReference>
<feature type="domain" description="Spore germination GerAC-like C-terminal" evidence="8">
    <location>
        <begin position="204"/>
        <end position="367"/>
    </location>
</feature>
<dbReference type="Pfam" id="PF05504">
    <property type="entry name" value="Spore_GerAC"/>
    <property type="match status" value="1"/>
</dbReference>
<keyword evidence="3" id="KW-0309">Germination</keyword>
<accession>A0ABW5A026</accession>
<dbReference type="PANTHER" id="PTHR35789:SF1">
    <property type="entry name" value="SPORE GERMINATION PROTEIN B3"/>
    <property type="match status" value="1"/>
</dbReference>
<keyword evidence="6" id="KW-0564">Palmitate</keyword>
<evidence type="ECO:0000256" key="2">
    <source>
        <dbReference type="ARBA" id="ARBA00007886"/>
    </source>
</evidence>
<evidence type="ECO:0000313" key="11">
    <source>
        <dbReference type="Proteomes" id="UP001597343"/>
    </source>
</evidence>
<feature type="domain" description="Spore germination protein N-terminal" evidence="9">
    <location>
        <begin position="23"/>
        <end position="193"/>
    </location>
</feature>
<dbReference type="InterPro" id="IPR008844">
    <property type="entry name" value="Spore_GerAC-like"/>
</dbReference>
<name>A0ABW5A026_9BACL</name>
<comment type="subcellular location">
    <subcellularLocation>
        <location evidence="1">Membrane</location>
        <topology evidence="1">Lipid-anchor</topology>
    </subcellularLocation>
</comment>
<dbReference type="RefSeq" id="WP_386047970.1">
    <property type="nucleotide sequence ID" value="NZ_JBHUIO010000009.1"/>
</dbReference>
<dbReference type="InterPro" id="IPR057336">
    <property type="entry name" value="GerAC_N"/>
</dbReference>
<evidence type="ECO:0000259" key="8">
    <source>
        <dbReference type="Pfam" id="PF05504"/>
    </source>
</evidence>
<evidence type="ECO:0000256" key="3">
    <source>
        <dbReference type="ARBA" id="ARBA00022544"/>
    </source>
</evidence>
<sequence length="381" mass="42865">MWSRGLLVVLLLLSPLGVSGCWDRIEMNDLAWVMATGIDEAEDGKIRMTLQIATPANGSSDSPKGKSDQFIVQSAVGKNLHDAQQKIENRMSRQLYEGHRRIILIGEDLAKRGIKNILDQYSRDPLSRLRSYILVAKDKRAQEMLQLKYPFEKAPAEAIREMALSNNGLGVTLRDFLISATSLDISPVMGVIEAEGGKNMHLAGTAIFQNFQLCGYLDEKETRQLLWLRGEMANRLFTSSIPNKGEVAIEMTALQQKLEAMPEESPIKFDVKLKVRAMVHENDTPFNLLSPPNIALIEQSIAKDMEGQIAKTIAQVQQKYKADVFGFGQELHRHHPRAWRAHRDRWEELFPTAEINVSVQIDLERTGLSGPPLQLDESEVL</sequence>
<evidence type="ECO:0000256" key="6">
    <source>
        <dbReference type="ARBA" id="ARBA00023139"/>
    </source>
</evidence>
<dbReference type="Pfam" id="PF25198">
    <property type="entry name" value="Spore_GerAC_N"/>
    <property type="match status" value="1"/>
</dbReference>
<dbReference type="InterPro" id="IPR046953">
    <property type="entry name" value="Spore_GerAC-like_C"/>
</dbReference>
<keyword evidence="5" id="KW-0472">Membrane</keyword>
<evidence type="ECO:0000313" key="10">
    <source>
        <dbReference type="EMBL" id="MFD2171289.1"/>
    </source>
</evidence>
<dbReference type="NCBIfam" id="TIGR02887">
    <property type="entry name" value="spore_ger_x_C"/>
    <property type="match status" value="1"/>
</dbReference>
<comment type="similarity">
    <text evidence="2">Belongs to the GerABKC lipoprotein family.</text>
</comment>
<evidence type="ECO:0000256" key="1">
    <source>
        <dbReference type="ARBA" id="ARBA00004635"/>
    </source>
</evidence>
<dbReference type="Gene3D" id="3.30.300.210">
    <property type="entry name" value="Nutrient germinant receptor protein C, domain 3"/>
    <property type="match status" value="1"/>
</dbReference>
<keyword evidence="11" id="KW-1185">Reference proteome</keyword>
<evidence type="ECO:0000256" key="5">
    <source>
        <dbReference type="ARBA" id="ARBA00023136"/>
    </source>
</evidence>
<comment type="caution">
    <text evidence="10">The sequence shown here is derived from an EMBL/GenBank/DDBJ whole genome shotgun (WGS) entry which is preliminary data.</text>
</comment>
<proteinExistence type="inferred from homology"/>